<protein>
    <submittedName>
        <fullName evidence="1">Uncharacterized protein</fullName>
    </submittedName>
</protein>
<organism evidence="1 2">
    <name type="scientific">Citrobacter youngae ATCC 29220</name>
    <dbReference type="NCBI Taxonomy" id="500640"/>
    <lineage>
        <taxon>Bacteria</taxon>
        <taxon>Pseudomonadati</taxon>
        <taxon>Pseudomonadota</taxon>
        <taxon>Gammaproteobacteria</taxon>
        <taxon>Enterobacterales</taxon>
        <taxon>Enterobacteriaceae</taxon>
        <taxon>Citrobacter</taxon>
        <taxon>Citrobacter freundii complex</taxon>
    </lineage>
</organism>
<comment type="caution">
    <text evidence="1">The sequence shown here is derived from an EMBL/GenBank/DDBJ whole genome shotgun (WGS) entry which is preliminary data.</text>
</comment>
<dbReference type="EMBL" id="ABWL02000028">
    <property type="protein sequence ID" value="EFE05635.1"/>
    <property type="molecule type" value="Genomic_DNA"/>
</dbReference>
<dbReference type="AlphaFoldDB" id="D4BKB8"/>
<evidence type="ECO:0000313" key="2">
    <source>
        <dbReference type="Proteomes" id="UP000003880"/>
    </source>
</evidence>
<accession>D4BKB8</accession>
<dbReference type="HOGENOM" id="CLU_3181828_0_0_6"/>
<name>D4BKB8_9ENTR</name>
<reference evidence="1 2" key="1">
    <citation type="submission" date="2010-02" db="EMBL/GenBank/DDBJ databases">
        <authorList>
            <person name="Weinstock G."/>
            <person name="Sodergren E."/>
            <person name="Clifton S."/>
            <person name="Fulton L."/>
            <person name="Fulton B."/>
            <person name="Courtney L."/>
            <person name="Fronick C."/>
            <person name="Harrison M."/>
            <person name="Strong C."/>
            <person name="Farmer C."/>
            <person name="Delahaunty K."/>
            <person name="Markovic C."/>
            <person name="Hall O."/>
            <person name="Minx P."/>
            <person name="Tomlinson C."/>
            <person name="Mitreva M."/>
            <person name="Nelson J."/>
            <person name="Hou S."/>
            <person name="Wollam A."/>
            <person name="Pepin K.H."/>
            <person name="Johnson M."/>
            <person name="Bhonagiri V."/>
            <person name="Zhang X."/>
            <person name="Suruliraj S."/>
            <person name="Warren W."/>
            <person name="Chinwalla A."/>
            <person name="Mardis E.R."/>
            <person name="Wilson R.K."/>
        </authorList>
    </citation>
    <scope>NUCLEOTIDE SEQUENCE [LARGE SCALE GENOMIC DNA]</scope>
    <source>
        <strain evidence="1 2">ATCC 29220</strain>
    </source>
</reference>
<proteinExistence type="predicted"/>
<dbReference type="Proteomes" id="UP000003880">
    <property type="component" value="Unassembled WGS sequence"/>
</dbReference>
<sequence>MMTEPGAQGIGAATDFRDKRMDSRVFRTILPPLVRQHIYYSFMKLQ</sequence>
<evidence type="ECO:0000313" key="1">
    <source>
        <dbReference type="EMBL" id="EFE05635.1"/>
    </source>
</evidence>
<gene>
    <name evidence="1" type="ORF">CIT292_10996</name>
</gene>